<dbReference type="InterPro" id="IPR009003">
    <property type="entry name" value="Peptidase_S1_PA"/>
</dbReference>
<evidence type="ECO:0000256" key="1">
    <source>
        <dbReference type="ARBA" id="ARBA00007664"/>
    </source>
</evidence>
<keyword evidence="5" id="KW-1015">Disulfide bond</keyword>
<feature type="chain" id="PRO_5045682332" evidence="6">
    <location>
        <begin position="49"/>
        <end position="243"/>
    </location>
</feature>
<keyword evidence="6" id="KW-0732">Signal</keyword>
<dbReference type="InterPro" id="IPR001316">
    <property type="entry name" value="Pept_S1A_streptogrisin"/>
</dbReference>
<dbReference type="InterPro" id="IPR043504">
    <property type="entry name" value="Peptidase_S1_PA_chymotrypsin"/>
</dbReference>
<evidence type="ECO:0000256" key="4">
    <source>
        <dbReference type="ARBA" id="ARBA00022825"/>
    </source>
</evidence>
<feature type="signal peptide" evidence="6">
    <location>
        <begin position="1"/>
        <end position="48"/>
    </location>
</feature>
<accession>A0ABT4UAE9</accession>
<dbReference type="RefSeq" id="WP_270689158.1">
    <property type="nucleotide sequence ID" value="NZ_JAQFWQ010000097.1"/>
</dbReference>
<dbReference type="Gene3D" id="2.40.10.10">
    <property type="entry name" value="Trypsin-like serine proteases"/>
    <property type="match status" value="2"/>
</dbReference>
<sequence>MPHIPLTPTRTRPLERTLHALRGACVGAAALAAVSTAALLAVPAPASADGADTQQAEIVAGDPFYNDSAPTGRRCTIGAVVTVGFLADPSCGSAGDRVRGRDGGTGTVAWSSEASGALLVEADDNWRPTPYINTYGGARGTVRGTNEAPVGAAVCRTGSTTGWHCGVIQAKNQTITTPDGHVYNATRTNVCAEPGDQGGAFYSNGHLQGLTLGGSGNCSSGGTTFFLPINPILSRYGLTPVTG</sequence>
<dbReference type="PRINTS" id="PR00861">
    <property type="entry name" value="ALYTICPTASE"/>
</dbReference>
<evidence type="ECO:0000256" key="3">
    <source>
        <dbReference type="ARBA" id="ARBA00022801"/>
    </source>
</evidence>
<evidence type="ECO:0000313" key="7">
    <source>
        <dbReference type="EMBL" id="MDA2813947.1"/>
    </source>
</evidence>
<protein>
    <submittedName>
        <fullName evidence="7">S1 family peptidase</fullName>
    </submittedName>
</protein>
<comment type="caution">
    <text evidence="7">The sequence shown here is derived from an EMBL/GenBank/DDBJ whole genome shotgun (WGS) entry which is preliminary data.</text>
</comment>
<keyword evidence="4" id="KW-0720">Serine protease</keyword>
<reference evidence="7 8" key="1">
    <citation type="submission" date="2023-01" db="EMBL/GenBank/DDBJ databases">
        <title>Draft genome sequence of Nocardiopsis sp. RSe5-2 isolated from halophytes.</title>
        <authorList>
            <person name="Duangmal K."/>
            <person name="Chantavorakit T."/>
        </authorList>
    </citation>
    <scope>NUCLEOTIDE SEQUENCE [LARGE SCALE GENOMIC DNA]</scope>
    <source>
        <strain evidence="7 8">RSe5-2</strain>
    </source>
</reference>
<dbReference type="EMBL" id="JAQFWQ010000097">
    <property type="protein sequence ID" value="MDA2813947.1"/>
    <property type="molecule type" value="Genomic_DNA"/>
</dbReference>
<organism evidence="7 8">
    <name type="scientific">Nocardiopsis endophytica</name>
    <dbReference type="NCBI Taxonomy" id="3018445"/>
    <lineage>
        <taxon>Bacteria</taxon>
        <taxon>Bacillati</taxon>
        <taxon>Actinomycetota</taxon>
        <taxon>Actinomycetes</taxon>
        <taxon>Streptosporangiales</taxon>
        <taxon>Nocardiopsidaceae</taxon>
        <taxon>Nocardiopsis</taxon>
    </lineage>
</organism>
<keyword evidence="8" id="KW-1185">Reference proteome</keyword>
<name>A0ABT4UAE9_9ACTN</name>
<dbReference type="CDD" id="cd21112">
    <property type="entry name" value="alphaLP-like"/>
    <property type="match status" value="1"/>
</dbReference>
<keyword evidence="2" id="KW-0645">Protease</keyword>
<evidence type="ECO:0000256" key="6">
    <source>
        <dbReference type="SAM" id="SignalP"/>
    </source>
</evidence>
<evidence type="ECO:0000256" key="5">
    <source>
        <dbReference type="ARBA" id="ARBA00023157"/>
    </source>
</evidence>
<evidence type="ECO:0000256" key="2">
    <source>
        <dbReference type="ARBA" id="ARBA00022670"/>
    </source>
</evidence>
<evidence type="ECO:0000313" key="8">
    <source>
        <dbReference type="Proteomes" id="UP001527866"/>
    </source>
</evidence>
<keyword evidence="3" id="KW-0378">Hydrolase</keyword>
<dbReference type="Proteomes" id="UP001527866">
    <property type="component" value="Unassembled WGS sequence"/>
</dbReference>
<proteinExistence type="inferred from homology"/>
<comment type="similarity">
    <text evidence="1">Belongs to the peptidase S1 family.</text>
</comment>
<gene>
    <name evidence="7" type="ORF">O4J56_25100</name>
</gene>
<dbReference type="SUPFAM" id="SSF50494">
    <property type="entry name" value="Trypsin-like serine proteases"/>
    <property type="match status" value="1"/>
</dbReference>